<evidence type="ECO:0000313" key="1">
    <source>
        <dbReference type="EMBL" id="EFP97838.1"/>
    </source>
</evidence>
<dbReference type="AlphaFoldDB" id="E3BGN0"/>
<gene>
    <name evidence="1" type="ORF">VIBC2010_01044</name>
</gene>
<sequence length="63" mass="7048">MNVLIQFDVAGEYKDGAWGRPVSFRKGEIHSVSPISAIVLIEQHKAHIYHKATNESLEDLDEG</sequence>
<evidence type="ECO:0000313" key="2">
    <source>
        <dbReference type="Proteomes" id="UP000002943"/>
    </source>
</evidence>
<proteinExistence type="predicted"/>
<dbReference type="OrthoDB" id="6401390at2"/>
<name>E3BGN0_9VIBR</name>
<dbReference type="Proteomes" id="UP000002943">
    <property type="component" value="Unassembled WGS sequence"/>
</dbReference>
<organism evidence="1 2">
    <name type="scientific">Vibrio caribbeanicus ATCC BAA-2122</name>
    <dbReference type="NCBI Taxonomy" id="796620"/>
    <lineage>
        <taxon>Bacteria</taxon>
        <taxon>Pseudomonadati</taxon>
        <taxon>Pseudomonadota</taxon>
        <taxon>Gammaproteobacteria</taxon>
        <taxon>Vibrionales</taxon>
        <taxon>Vibrionaceae</taxon>
        <taxon>Vibrio</taxon>
    </lineage>
</organism>
<dbReference type="EMBL" id="AEIU01000046">
    <property type="protein sequence ID" value="EFP97838.1"/>
    <property type="molecule type" value="Genomic_DNA"/>
</dbReference>
<keyword evidence="2" id="KW-1185">Reference proteome</keyword>
<reference evidence="1 2" key="1">
    <citation type="journal article" date="2012" name="Int. J. Syst. Evol. Microbiol.">
        <title>Vibrio caribbeanicus sp. nov., isolated from the marine sponge Scleritoderma cyanea.</title>
        <authorList>
            <person name="Hoffmann M."/>
            <person name="Monday S.R."/>
            <person name="Allard M.W."/>
            <person name="Strain E.A."/>
            <person name="Whittaker P."/>
            <person name="Naum M."/>
            <person name="McCarthy P.J."/>
            <person name="Lopez J.V."/>
            <person name="Fischer M."/>
            <person name="Brown E.W."/>
        </authorList>
    </citation>
    <scope>NUCLEOTIDE SEQUENCE [LARGE SCALE GENOMIC DNA]</scope>
    <source>
        <strain evidence="1 2">ATCC BAA-2122</strain>
    </source>
</reference>
<dbReference type="RefSeq" id="WP_009600117.1">
    <property type="nucleotide sequence ID" value="NZ_AEIU01000046.1"/>
</dbReference>
<protein>
    <submittedName>
        <fullName evidence="1">Uncharacterized protein</fullName>
    </submittedName>
</protein>
<comment type="caution">
    <text evidence="1">The sequence shown here is derived from an EMBL/GenBank/DDBJ whole genome shotgun (WGS) entry which is preliminary data.</text>
</comment>
<accession>E3BGN0</accession>